<reference evidence="1" key="1">
    <citation type="submission" date="2020-08" db="EMBL/GenBank/DDBJ databases">
        <title>Multicomponent nature underlies the extraordinary mechanical properties of spider dragline silk.</title>
        <authorList>
            <person name="Kono N."/>
            <person name="Nakamura H."/>
            <person name="Mori M."/>
            <person name="Yoshida Y."/>
            <person name="Ohtoshi R."/>
            <person name="Malay A.D."/>
            <person name="Moran D.A.P."/>
            <person name="Tomita M."/>
            <person name="Numata K."/>
            <person name="Arakawa K."/>
        </authorList>
    </citation>
    <scope>NUCLEOTIDE SEQUENCE</scope>
</reference>
<evidence type="ECO:0000313" key="1">
    <source>
        <dbReference type="EMBL" id="GFY00111.1"/>
    </source>
</evidence>
<name>A0A8X6S132_TRICX</name>
<dbReference type="AlphaFoldDB" id="A0A8X6S132"/>
<evidence type="ECO:0000313" key="2">
    <source>
        <dbReference type="Proteomes" id="UP000887159"/>
    </source>
</evidence>
<dbReference type="EMBL" id="BMAU01021216">
    <property type="protein sequence ID" value="GFY00111.1"/>
    <property type="molecule type" value="Genomic_DNA"/>
</dbReference>
<accession>A0A8X6S132</accession>
<comment type="caution">
    <text evidence="1">The sequence shown here is derived from an EMBL/GenBank/DDBJ whole genome shotgun (WGS) entry which is preliminary data.</text>
</comment>
<proteinExistence type="predicted"/>
<dbReference type="Proteomes" id="UP000887159">
    <property type="component" value="Unassembled WGS sequence"/>
</dbReference>
<protein>
    <submittedName>
        <fullName evidence="1">Uncharacterized protein</fullName>
    </submittedName>
</protein>
<gene>
    <name evidence="1" type="ORF">TNCV_1342091</name>
</gene>
<keyword evidence="2" id="KW-1185">Reference proteome</keyword>
<sequence>MLWSTFNYSARGSCVWPSSSSKNACSSASSKFFDGLPSSSVSHIEITILKLFKPHVALRTAQEHCLRILLQAFEAIRQHCSSDGEELAGRRSSELLRVMRRRTESPGVPDEPFQ</sequence>
<organism evidence="1 2">
    <name type="scientific">Trichonephila clavipes</name>
    <name type="common">Golden silk orbweaver</name>
    <name type="synonym">Nephila clavipes</name>
    <dbReference type="NCBI Taxonomy" id="2585209"/>
    <lineage>
        <taxon>Eukaryota</taxon>
        <taxon>Metazoa</taxon>
        <taxon>Ecdysozoa</taxon>
        <taxon>Arthropoda</taxon>
        <taxon>Chelicerata</taxon>
        <taxon>Arachnida</taxon>
        <taxon>Araneae</taxon>
        <taxon>Araneomorphae</taxon>
        <taxon>Entelegynae</taxon>
        <taxon>Araneoidea</taxon>
        <taxon>Nephilidae</taxon>
        <taxon>Trichonephila</taxon>
    </lineage>
</organism>